<dbReference type="GO" id="GO:0016020">
    <property type="term" value="C:membrane"/>
    <property type="evidence" value="ECO:0007669"/>
    <property type="project" value="UniProtKB-SubCell"/>
</dbReference>
<evidence type="ECO:0000313" key="7">
    <source>
        <dbReference type="Proteomes" id="UP000007819"/>
    </source>
</evidence>
<evidence type="ECO:0000313" key="6">
    <source>
        <dbReference type="EnsemblMetazoa" id="XP_029343214.1"/>
    </source>
</evidence>
<reference evidence="7" key="1">
    <citation type="submission" date="2010-06" db="EMBL/GenBank/DDBJ databases">
        <authorList>
            <person name="Jiang H."/>
            <person name="Abraham K."/>
            <person name="Ali S."/>
            <person name="Alsbrooks S.L."/>
            <person name="Anim B.N."/>
            <person name="Anosike U.S."/>
            <person name="Attaway T."/>
            <person name="Bandaranaike D.P."/>
            <person name="Battles P.K."/>
            <person name="Bell S.N."/>
            <person name="Bell A.V."/>
            <person name="Beltran B."/>
            <person name="Bickham C."/>
            <person name="Bustamante Y."/>
            <person name="Caleb T."/>
            <person name="Canada A."/>
            <person name="Cardenas V."/>
            <person name="Carter K."/>
            <person name="Chacko J."/>
            <person name="Chandrabose M.N."/>
            <person name="Chavez D."/>
            <person name="Chavez A."/>
            <person name="Chen L."/>
            <person name="Chu H.-S."/>
            <person name="Claassen K.J."/>
            <person name="Cockrell R."/>
            <person name="Collins M."/>
            <person name="Cooper J.A."/>
            <person name="Cree A."/>
            <person name="Curry S.M."/>
            <person name="Da Y."/>
            <person name="Dao M.D."/>
            <person name="Das B."/>
            <person name="Davila M.-L."/>
            <person name="Davy-Carroll L."/>
            <person name="Denson S."/>
            <person name="Dinh H."/>
            <person name="Ebong V.E."/>
            <person name="Edwards J.R."/>
            <person name="Egan A."/>
            <person name="El-Daye J."/>
            <person name="Escobedo L."/>
            <person name="Fernandez S."/>
            <person name="Fernando P.R."/>
            <person name="Flagg N."/>
            <person name="Forbes L.D."/>
            <person name="Fowler R.G."/>
            <person name="Fu Q."/>
            <person name="Gabisi R.A."/>
            <person name="Ganer J."/>
            <person name="Garbino Pronczuk A."/>
            <person name="Garcia R.M."/>
            <person name="Garner T."/>
            <person name="Garrett T.E."/>
            <person name="Gonzalez D.A."/>
            <person name="Hamid H."/>
            <person name="Hawkins E.S."/>
            <person name="Hirani K."/>
            <person name="Hogues M.E."/>
            <person name="Hollins B."/>
            <person name="Hsiao C.-H."/>
            <person name="Jabil R."/>
            <person name="James M.L."/>
            <person name="Jhangiani S.N."/>
            <person name="Johnson B."/>
            <person name="Johnson Q."/>
            <person name="Joshi V."/>
            <person name="Kalu J.B."/>
            <person name="Kam C."/>
            <person name="Kashfia A."/>
            <person name="Keebler J."/>
            <person name="Kisamo H."/>
            <person name="Kovar C.L."/>
            <person name="Lago L.A."/>
            <person name="Lai C.-Y."/>
            <person name="Laidlaw J."/>
            <person name="Lara F."/>
            <person name="Le T.-K."/>
            <person name="Lee S.L."/>
            <person name="Legall F.H."/>
            <person name="Lemon S.J."/>
            <person name="Lewis L.R."/>
            <person name="Li B."/>
            <person name="Liu Y."/>
            <person name="Liu Y.-S."/>
            <person name="Lopez J."/>
            <person name="Lozado R.J."/>
            <person name="Lu J."/>
            <person name="Madu R.C."/>
            <person name="Maheshwari M."/>
            <person name="Maheshwari R."/>
            <person name="Malloy K."/>
            <person name="Martinez E."/>
            <person name="Mathew T."/>
            <person name="Mercado I.C."/>
            <person name="Mercado C."/>
            <person name="Meyer B."/>
            <person name="Montgomery K."/>
            <person name="Morgan M.B."/>
            <person name="Munidasa M."/>
            <person name="Nazareth L.V."/>
            <person name="Nelson J."/>
            <person name="Ng B.M."/>
            <person name="Nguyen N.B."/>
            <person name="Nguyen P.Q."/>
            <person name="Nguyen T."/>
            <person name="Obregon M."/>
            <person name="Okwuonu G.O."/>
            <person name="Onwere C.G."/>
            <person name="Orozco G."/>
            <person name="Parra A."/>
            <person name="Patel S."/>
            <person name="Patil S."/>
            <person name="Perez A."/>
            <person name="Perez Y."/>
            <person name="Pham C."/>
            <person name="Primus E.L."/>
            <person name="Pu L.-L."/>
            <person name="Puazo M."/>
            <person name="Qin X."/>
            <person name="Quiroz J.B."/>
            <person name="Reese J."/>
            <person name="Richards S."/>
            <person name="Rives C.M."/>
            <person name="Robberts R."/>
            <person name="Ruiz S.J."/>
            <person name="Ruiz M.J."/>
            <person name="Santibanez J."/>
            <person name="Schneider B.W."/>
            <person name="Sisson I."/>
            <person name="Smith M."/>
            <person name="Sodergren E."/>
            <person name="Song X.-Z."/>
            <person name="Song B.B."/>
            <person name="Summersgill H."/>
            <person name="Thelus R."/>
            <person name="Thornton R.D."/>
            <person name="Trejos Z.Y."/>
            <person name="Usmani K."/>
            <person name="Vattathil S."/>
            <person name="Villasana D."/>
            <person name="Walker D.L."/>
            <person name="Wang S."/>
            <person name="Wang K."/>
            <person name="White C.S."/>
            <person name="Williams A.C."/>
            <person name="Williamson J."/>
            <person name="Wilson K."/>
            <person name="Woghiren I.O."/>
            <person name="Woodworth J.R."/>
            <person name="Worley K.C."/>
            <person name="Wright R.A."/>
            <person name="Wu W."/>
            <person name="Young L."/>
            <person name="Zhang L."/>
            <person name="Zhang J."/>
            <person name="Zhu Y."/>
            <person name="Muzny D.M."/>
            <person name="Weinstock G."/>
            <person name="Gibbs R.A."/>
        </authorList>
    </citation>
    <scope>NUCLEOTIDE SEQUENCE [LARGE SCALE GENOMIC DNA]</scope>
    <source>
        <strain evidence="7">LSR1</strain>
    </source>
</reference>
<dbReference type="GeneID" id="100575680"/>
<dbReference type="PANTHER" id="PTHR44755:SF11">
    <property type="entry name" value="ATRIAL NATRIURETIC PEPTIDE RECEPTOR 3 ISOFORM X1"/>
    <property type="match status" value="1"/>
</dbReference>
<keyword evidence="7" id="KW-1185">Reference proteome</keyword>
<comment type="subcellular location">
    <subcellularLocation>
        <location evidence="1">Membrane</location>
    </subcellularLocation>
</comment>
<dbReference type="InterPro" id="IPR001828">
    <property type="entry name" value="ANF_lig-bd_rcpt"/>
</dbReference>
<organism evidence="6 7">
    <name type="scientific">Acyrthosiphon pisum</name>
    <name type="common">Pea aphid</name>
    <dbReference type="NCBI Taxonomy" id="7029"/>
    <lineage>
        <taxon>Eukaryota</taxon>
        <taxon>Metazoa</taxon>
        <taxon>Ecdysozoa</taxon>
        <taxon>Arthropoda</taxon>
        <taxon>Hexapoda</taxon>
        <taxon>Insecta</taxon>
        <taxon>Pterygota</taxon>
        <taxon>Neoptera</taxon>
        <taxon>Paraneoptera</taxon>
        <taxon>Hemiptera</taxon>
        <taxon>Sternorrhyncha</taxon>
        <taxon>Aphidomorpha</taxon>
        <taxon>Aphidoidea</taxon>
        <taxon>Aphididae</taxon>
        <taxon>Macrosiphini</taxon>
        <taxon>Acyrthosiphon</taxon>
    </lineage>
</organism>
<dbReference type="InterPro" id="IPR028082">
    <property type="entry name" value="Peripla_BP_I"/>
</dbReference>
<accession>A0A8R2JPD8</accession>
<evidence type="ECO:0000256" key="4">
    <source>
        <dbReference type="ARBA" id="ARBA00023136"/>
    </source>
</evidence>
<keyword evidence="4" id="KW-0472">Membrane</keyword>
<protein>
    <recommendedName>
        <fullName evidence="5">Receptor ligand binding region domain-containing protein</fullName>
    </recommendedName>
</protein>
<dbReference type="PANTHER" id="PTHR44755">
    <property type="entry name" value="NATRIURETIC PEPTIDE RECEPTOR 3-RELATED"/>
    <property type="match status" value="1"/>
</dbReference>
<evidence type="ECO:0000256" key="2">
    <source>
        <dbReference type="ARBA" id="ARBA00022692"/>
    </source>
</evidence>
<dbReference type="Proteomes" id="UP000007819">
    <property type="component" value="Chromosome A1"/>
</dbReference>
<dbReference type="InterPro" id="IPR052612">
    <property type="entry name" value="ANP_Clearance_Receptor"/>
</dbReference>
<dbReference type="Pfam" id="PF01094">
    <property type="entry name" value="ANF_receptor"/>
    <property type="match status" value="1"/>
</dbReference>
<dbReference type="EnsemblMetazoa" id="XM_029487354.1">
    <property type="protein sequence ID" value="XP_029343214.1"/>
    <property type="gene ID" value="LOC100575680"/>
</dbReference>
<dbReference type="GO" id="GO:0007165">
    <property type="term" value="P:signal transduction"/>
    <property type="evidence" value="ECO:0007669"/>
    <property type="project" value="TreeGrafter"/>
</dbReference>
<sequence>MYSAYRVLCSYRFFVRYRQSVNTRTDERPPPPSTMIRGSIVAAVLSLPPPSLLLLSLSLSLSLPLISGGSTALRRPVEIRAAVILPAESKFITTLSKVMPVLDIAVRDLYAKGILRETDVTFKFMQKDDKCEDIEAMRSGFELIINGRVDLFLGPTCDYGVDLVARMIKFWNAPLLTTGGFTNDFSLDKRDPKSKYFLLVRTGTLDFQDIADVVLSVLNRVFLGIRGRTYYSYMTLTATGKYLENNLVD</sequence>
<dbReference type="Gene3D" id="3.40.50.2300">
    <property type="match status" value="1"/>
</dbReference>
<evidence type="ECO:0000256" key="3">
    <source>
        <dbReference type="ARBA" id="ARBA00022989"/>
    </source>
</evidence>
<dbReference type="GO" id="GO:0017046">
    <property type="term" value="F:peptide hormone binding"/>
    <property type="evidence" value="ECO:0007669"/>
    <property type="project" value="TreeGrafter"/>
</dbReference>
<dbReference type="AlphaFoldDB" id="A0A8R2JPD8"/>
<dbReference type="OrthoDB" id="302535at2759"/>
<proteinExistence type="predicted"/>
<evidence type="ECO:0000256" key="1">
    <source>
        <dbReference type="ARBA" id="ARBA00004370"/>
    </source>
</evidence>
<evidence type="ECO:0000259" key="5">
    <source>
        <dbReference type="Pfam" id="PF01094"/>
    </source>
</evidence>
<dbReference type="SUPFAM" id="SSF53822">
    <property type="entry name" value="Periplasmic binding protein-like I"/>
    <property type="match status" value="1"/>
</dbReference>
<keyword evidence="3" id="KW-1133">Transmembrane helix</keyword>
<name>A0A8R2JPD8_ACYPI</name>
<reference evidence="6" key="2">
    <citation type="submission" date="2022-06" db="UniProtKB">
        <authorList>
            <consortium name="EnsemblMetazoa"/>
        </authorList>
    </citation>
    <scope>IDENTIFICATION</scope>
</reference>
<dbReference type="GO" id="GO:0038023">
    <property type="term" value="F:signaling receptor activity"/>
    <property type="evidence" value="ECO:0007669"/>
    <property type="project" value="TreeGrafter"/>
</dbReference>
<dbReference type="RefSeq" id="XP_029343214.1">
    <property type="nucleotide sequence ID" value="XM_029487354.1"/>
</dbReference>
<keyword evidence="2" id="KW-0812">Transmembrane</keyword>
<feature type="domain" description="Receptor ligand binding region" evidence="5">
    <location>
        <begin position="98"/>
        <end position="193"/>
    </location>
</feature>